<evidence type="ECO:0000313" key="2">
    <source>
        <dbReference type="Proteomes" id="UP000054032"/>
    </source>
</evidence>
<keyword evidence="2" id="KW-1185">Reference proteome</keyword>
<dbReference type="EMBL" id="KI963927">
    <property type="protein sequence ID" value="EUC49986.1"/>
    <property type="molecule type" value="Genomic_DNA"/>
</dbReference>
<reference evidence="1 2" key="1">
    <citation type="journal article" date="2013" name="PLoS Genet.">
        <title>Comparative genome structure, secondary metabolite, and effector coding capacity across Cochliobolus pathogens.</title>
        <authorList>
            <person name="Condon B.J."/>
            <person name="Leng Y."/>
            <person name="Wu D."/>
            <person name="Bushley K.E."/>
            <person name="Ohm R.A."/>
            <person name="Otillar R."/>
            <person name="Martin J."/>
            <person name="Schackwitz W."/>
            <person name="Grimwood J."/>
            <person name="MohdZainudin N."/>
            <person name="Xue C."/>
            <person name="Wang R."/>
            <person name="Manning V.A."/>
            <person name="Dhillon B."/>
            <person name="Tu Z.J."/>
            <person name="Steffenson B.J."/>
            <person name="Salamov A."/>
            <person name="Sun H."/>
            <person name="Lowry S."/>
            <person name="LaButti K."/>
            <person name="Han J."/>
            <person name="Copeland A."/>
            <person name="Lindquist E."/>
            <person name="Barry K."/>
            <person name="Schmutz J."/>
            <person name="Baker S.E."/>
            <person name="Ciuffetti L.M."/>
            <person name="Grigoriev I.V."/>
            <person name="Zhong S."/>
            <person name="Turgeon B.G."/>
        </authorList>
    </citation>
    <scope>NUCLEOTIDE SEQUENCE [LARGE SCALE GENOMIC DNA]</scope>
    <source>
        <strain evidence="1 2">ATCC 44560</strain>
    </source>
</reference>
<gene>
    <name evidence="1" type="ORF">COCMIDRAFT_22538</name>
</gene>
<evidence type="ECO:0000313" key="1">
    <source>
        <dbReference type="EMBL" id="EUC49986.1"/>
    </source>
</evidence>
<dbReference type="RefSeq" id="XP_007683521.1">
    <property type="nucleotide sequence ID" value="XM_007685331.1"/>
</dbReference>
<dbReference type="KEGG" id="bor:COCMIDRAFT_22538"/>
<name>W7A1S2_COCMI</name>
<proteinExistence type="predicted"/>
<accession>W7A1S2</accession>
<organism evidence="1 2">
    <name type="scientific">Bipolaris oryzae ATCC 44560</name>
    <dbReference type="NCBI Taxonomy" id="930090"/>
    <lineage>
        <taxon>Eukaryota</taxon>
        <taxon>Fungi</taxon>
        <taxon>Dikarya</taxon>
        <taxon>Ascomycota</taxon>
        <taxon>Pezizomycotina</taxon>
        <taxon>Dothideomycetes</taxon>
        <taxon>Pleosporomycetidae</taxon>
        <taxon>Pleosporales</taxon>
        <taxon>Pleosporineae</taxon>
        <taxon>Pleosporaceae</taxon>
        <taxon>Bipolaris</taxon>
    </lineage>
</organism>
<dbReference type="HOGENOM" id="CLU_1389992_0_0_1"/>
<dbReference type="Proteomes" id="UP000054032">
    <property type="component" value="Unassembled WGS sequence"/>
</dbReference>
<protein>
    <submittedName>
        <fullName evidence="1">Uncharacterized protein</fullName>
    </submittedName>
</protein>
<sequence>MHSATTLVYFFTYAHISPNQMAPYNSSSPLTTQCRWCLCTVNNSGVASVLTAYYHIDFCPTFEHCLMRPLLDLGASSSGTIALAVIHSNYCEMVVDIGTHHLGNLTWTIWAVRISKKQQTTKARLEIRCLCLHLQQSRRDIVVTAKMMVSEKDDVTECFVHDDAAARARAPRWTLAIFLHTFAPLIEESCCASLHI</sequence>
<dbReference type="GeneID" id="19120270"/>
<dbReference type="AlphaFoldDB" id="W7A1S2"/>